<reference evidence="16 17" key="1">
    <citation type="journal article" date="2020" name="Int. J. Syst. Evol. Microbiol.">
        <title>Novel acetic acid bacteria from cider fermentations: Acetobacter conturbans sp. nov. and Acetobacter fallax sp. nov.</title>
        <authorList>
            <person name="Sombolestani A.S."/>
            <person name="Cleenwerck I."/>
            <person name="Cnockaert M."/>
            <person name="Borremans W."/>
            <person name="Wieme A.D."/>
            <person name="De Vuyst L."/>
            <person name="Vandamme P."/>
        </authorList>
    </citation>
    <scope>NUCLEOTIDE SEQUENCE [LARGE SCALE GENOMIC DNA]</scope>
    <source>
        <strain evidence="16 17">LMG 30640</strain>
    </source>
</reference>
<comment type="catalytic activity">
    <reaction evidence="1 14">
        <text>Hydrolyzes free adenine bases from 7,8-dihydro-8-oxoguanine:adenine mismatched double-stranded DNA, leaving an apurinic site.</text>
        <dbReference type="EC" id="3.2.2.31"/>
    </reaction>
</comment>
<dbReference type="PANTHER" id="PTHR42944">
    <property type="entry name" value="ADENINE DNA GLYCOSYLASE"/>
    <property type="match status" value="1"/>
</dbReference>
<evidence type="ECO:0000256" key="2">
    <source>
        <dbReference type="ARBA" id="ARBA00002933"/>
    </source>
</evidence>
<dbReference type="InterPro" id="IPR004036">
    <property type="entry name" value="Endonuclease-III-like_CS2"/>
</dbReference>
<feature type="domain" description="HhH-GPD" evidence="15">
    <location>
        <begin position="40"/>
        <end position="191"/>
    </location>
</feature>
<dbReference type="Pfam" id="PF00730">
    <property type="entry name" value="HhH-GPD"/>
    <property type="match status" value="1"/>
</dbReference>
<sequence length="392" mass="42535">MTLSSSALLNWYDRNRRSLPWRASPGDLADPYHVWISEIMLQQTTVRAVIPYYLRFLERFPTLSSLAGAPVDDVLVLWAGLGYYSRARNLHRCAQVLVENGGFPRDVEGLKALPGIGAYTAAAIAAIAFGIPVVPVDGNVERVTARVFAVEAPLPGARKILAERAATLNMGRAARNRPSDFAQALFDLGAGICTPRSPACVLCPWQDGCAGRKAGIQALLPYRAPKADRPARYGVHFLLTDDTGRILMRRRPSTGLLGGTVELPGTDWRSAPWPPGDALPYAPFAERAGESERAGENVRCIRWESAGSVKHVFTHFSLSVAVQVARLSTMPNPDGSDGFLVRTDEMQKNALSSLMKKCVQTGLEFLGEAATPLPQDGSVRVSRRKRTGGNSV</sequence>
<dbReference type="SMART" id="SM00478">
    <property type="entry name" value="ENDO3c"/>
    <property type="match status" value="1"/>
</dbReference>
<keyword evidence="11" id="KW-0411">Iron-sulfur</keyword>
<dbReference type="Gene3D" id="1.10.340.30">
    <property type="entry name" value="Hypothetical protein, domain 2"/>
    <property type="match status" value="1"/>
</dbReference>
<evidence type="ECO:0000256" key="6">
    <source>
        <dbReference type="ARBA" id="ARBA00022485"/>
    </source>
</evidence>
<evidence type="ECO:0000256" key="13">
    <source>
        <dbReference type="ARBA" id="ARBA00023295"/>
    </source>
</evidence>
<dbReference type="InterPro" id="IPR004035">
    <property type="entry name" value="Endouclease-III_FeS-bd_BS"/>
</dbReference>
<dbReference type="Pfam" id="PF10576">
    <property type="entry name" value="EndIII_4Fe-2S"/>
    <property type="match status" value="1"/>
</dbReference>
<dbReference type="EMBL" id="WOTB01000005">
    <property type="protein sequence ID" value="NHN84196.1"/>
    <property type="molecule type" value="Genomic_DNA"/>
</dbReference>
<proteinExistence type="inferred from homology"/>
<protein>
    <recommendedName>
        <fullName evidence="5 14">Adenine DNA glycosylase</fullName>
        <ecNumber evidence="4 14">3.2.2.31</ecNumber>
    </recommendedName>
</protein>
<comment type="cofactor">
    <cofactor evidence="14">
        <name>[4Fe-4S] cluster</name>
        <dbReference type="ChEBI" id="CHEBI:49883"/>
    </cofactor>
    <text evidence="14">Binds 1 [4Fe-4S] cluster.</text>
</comment>
<dbReference type="SUPFAM" id="SSF48150">
    <property type="entry name" value="DNA-glycosylase"/>
    <property type="match status" value="1"/>
</dbReference>
<evidence type="ECO:0000256" key="10">
    <source>
        <dbReference type="ARBA" id="ARBA00023004"/>
    </source>
</evidence>
<dbReference type="Pfam" id="PF00633">
    <property type="entry name" value="HHH"/>
    <property type="match status" value="1"/>
</dbReference>
<dbReference type="InterPro" id="IPR023170">
    <property type="entry name" value="HhH_base_excis_C"/>
</dbReference>
<dbReference type="PANTHER" id="PTHR42944:SF1">
    <property type="entry name" value="ADENINE DNA GLYCOSYLASE"/>
    <property type="match status" value="1"/>
</dbReference>
<dbReference type="PROSITE" id="PS00764">
    <property type="entry name" value="ENDONUCLEASE_III_1"/>
    <property type="match status" value="1"/>
</dbReference>
<dbReference type="InterPro" id="IPR011257">
    <property type="entry name" value="DNA_glycosylase"/>
</dbReference>
<evidence type="ECO:0000256" key="8">
    <source>
        <dbReference type="ARBA" id="ARBA00022763"/>
    </source>
</evidence>
<keyword evidence="12" id="KW-0234">DNA repair</keyword>
<dbReference type="Pfam" id="PF14815">
    <property type="entry name" value="NUDIX_4"/>
    <property type="match status" value="1"/>
</dbReference>
<evidence type="ECO:0000256" key="11">
    <source>
        <dbReference type="ARBA" id="ARBA00023014"/>
    </source>
</evidence>
<evidence type="ECO:0000256" key="5">
    <source>
        <dbReference type="ARBA" id="ARBA00022023"/>
    </source>
</evidence>
<evidence type="ECO:0000256" key="1">
    <source>
        <dbReference type="ARBA" id="ARBA00000843"/>
    </source>
</evidence>
<dbReference type="InterPro" id="IPR044298">
    <property type="entry name" value="MIG/MutY"/>
</dbReference>
<keyword evidence="9" id="KW-0378">Hydrolase</keyword>
<dbReference type="InterPro" id="IPR003265">
    <property type="entry name" value="HhH-GPD_domain"/>
</dbReference>
<keyword evidence="10 14" id="KW-0408">Iron</keyword>
<keyword evidence="8 14" id="KW-0227">DNA damage</keyword>
<keyword evidence="7" id="KW-0479">Metal-binding</keyword>
<keyword evidence="17" id="KW-1185">Reference proteome</keyword>
<dbReference type="RefSeq" id="WP_173582567.1">
    <property type="nucleotide sequence ID" value="NZ_WOTB01000005.1"/>
</dbReference>
<comment type="similarity">
    <text evidence="3 14">Belongs to the Nth/MutY family.</text>
</comment>
<organism evidence="16 17">
    <name type="scientific">Acetobacter musti</name>
    <dbReference type="NCBI Taxonomy" id="864732"/>
    <lineage>
        <taxon>Bacteria</taxon>
        <taxon>Pseudomonadati</taxon>
        <taxon>Pseudomonadota</taxon>
        <taxon>Alphaproteobacteria</taxon>
        <taxon>Acetobacterales</taxon>
        <taxon>Acetobacteraceae</taxon>
        <taxon>Acetobacter</taxon>
    </lineage>
</organism>
<gene>
    <name evidence="16" type="ORF">GOB93_06000</name>
</gene>
<keyword evidence="13 14" id="KW-0326">Glycosidase</keyword>
<dbReference type="Proteomes" id="UP000635278">
    <property type="component" value="Unassembled WGS sequence"/>
</dbReference>
<comment type="caution">
    <text evidence="16">The sequence shown here is derived from an EMBL/GenBank/DDBJ whole genome shotgun (WGS) entry which is preliminary data.</text>
</comment>
<accession>A0ABX0JL05</accession>
<dbReference type="EC" id="3.2.2.31" evidence="4 14"/>
<evidence type="ECO:0000259" key="15">
    <source>
        <dbReference type="SMART" id="SM00478"/>
    </source>
</evidence>
<dbReference type="CDD" id="cd00056">
    <property type="entry name" value="ENDO3c"/>
    <property type="match status" value="1"/>
</dbReference>
<comment type="function">
    <text evidence="2">Adenine glycosylase active on G-A mispairs. MutY also corrects error-prone DNA synthesis past GO lesions which are due to the oxidatively damaged form of guanine: 7,8-dihydro-8-oxoguanine (8-oxo-dGTP).</text>
</comment>
<dbReference type="Gene3D" id="1.10.1670.10">
    <property type="entry name" value="Helix-hairpin-Helix base-excision DNA repair enzymes (C-terminal)"/>
    <property type="match status" value="1"/>
</dbReference>
<dbReference type="InterPro" id="IPR003651">
    <property type="entry name" value="Endonuclease3_FeS-loop_motif"/>
</dbReference>
<evidence type="ECO:0000256" key="4">
    <source>
        <dbReference type="ARBA" id="ARBA00012045"/>
    </source>
</evidence>
<evidence type="ECO:0000256" key="14">
    <source>
        <dbReference type="RuleBase" id="RU365096"/>
    </source>
</evidence>
<dbReference type="InterPro" id="IPR029119">
    <property type="entry name" value="MutY_C"/>
</dbReference>
<dbReference type="CDD" id="cd03431">
    <property type="entry name" value="NUDIX_DNA_Glycosylase_C-MutY"/>
    <property type="match status" value="1"/>
</dbReference>
<name>A0ABX0JL05_9PROT</name>
<dbReference type="InterPro" id="IPR000445">
    <property type="entry name" value="HhH_motif"/>
</dbReference>
<keyword evidence="6" id="KW-0004">4Fe-4S</keyword>
<evidence type="ECO:0000256" key="9">
    <source>
        <dbReference type="ARBA" id="ARBA00022801"/>
    </source>
</evidence>
<evidence type="ECO:0000313" key="16">
    <source>
        <dbReference type="EMBL" id="NHN84196.1"/>
    </source>
</evidence>
<evidence type="ECO:0000313" key="17">
    <source>
        <dbReference type="Proteomes" id="UP000635278"/>
    </source>
</evidence>
<dbReference type="PROSITE" id="PS01155">
    <property type="entry name" value="ENDONUCLEASE_III_2"/>
    <property type="match status" value="1"/>
</dbReference>
<evidence type="ECO:0000256" key="7">
    <source>
        <dbReference type="ARBA" id="ARBA00022723"/>
    </source>
</evidence>
<dbReference type="SUPFAM" id="SSF55811">
    <property type="entry name" value="Nudix"/>
    <property type="match status" value="1"/>
</dbReference>
<evidence type="ECO:0000256" key="12">
    <source>
        <dbReference type="ARBA" id="ARBA00023204"/>
    </source>
</evidence>
<evidence type="ECO:0000256" key="3">
    <source>
        <dbReference type="ARBA" id="ARBA00008343"/>
    </source>
</evidence>
<dbReference type="Gene3D" id="3.90.79.10">
    <property type="entry name" value="Nucleoside Triphosphate Pyrophosphohydrolase"/>
    <property type="match status" value="1"/>
</dbReference>
<dbReference type="InterPro" id="IPR015797">
    <property type="entry name" value="NUDIX_hydrolase-like_dom_sf"/>
</dbReference>